<gene>
    <name evidence="1" type="ORF">PT974_08658</name>
</gene>
<proteinExistence type="predicted"/>
<sequence>MPIPTRTRGSRASGRTRRRDNDSAIIVGIDFGTTYSGVAWSLSSQPDQINIITNWDSILLNNSDKEKSPTAISYEDGNETPTWGYNVPSHVIAARWFKLCLLDDEDIPANIRESNQLKEARALLTRLNKHAIEVISNYLRELWDHSIENIERSVGRGLVQLSRFKIVVTLPAIWPAYAQARMKQAIEQAGILEMRSAGDTTLTFVSEPEAAALATIEDMCGRADIKPKDHFIVCDAGGGTVDIITYTVVKTQPLTVRESIKGEGKLCGAVFLDDGFKTLLRKVIPRSI</sequence>
<keyword evidence="2" id="KW-1185">Reference proteome</keyword>
<dbReference type="SUPFAM" id="SSF53067">
    <property type="entry name" value="Actin-like ATPase domain"/>
    <property type="match status" value="1"/>
</dbReference>
<protein>
    <submittedName>
        <fullName evidence="1">Heat shock 70 kDa 12B-like protein</fullName>
    </submittedName>
</protein>
<organism evidence="1 2">
    <name type="scientific">Cladobotryum mycophilum</name>
    <dbReference type="NCBI Taxonomy" id="491253"/>
    <lineage>
        <taxon>Eukaryota</taxon>
        <taxon>Fungi</taxon>
        <taxon>Dikarya</taxon>
        <taxon>Ascomycota</taxon>
        <taxon>Pezizomycotina</taxon>
        <taxon>Sordariomycetes</taxon>
        <taxon>Hypocreomycetidae</taxon>
        <taxon>Hypocreales</taxon>
        <taxon>Hypocreaceae</taxon>
        <taxon>Cladobotryum</taxon>
    </lineage>
</organism>
<evidence type="ECO:0000313" key="2">
    <source>
        <dbReference type="Proteomes" id="UP001338125"/>
    </source>
</evidence>
<accession>A0ABR0SEZ4</accession>
<dbReference type="EMBL" id="JAVFKD010000014">
    <property type="protein sequence ID" value="KAK5990390.1"/>
    <property type="molecule type" value="Genomic_DNA"/>
</dbReference>
<dbReference type="Gene3D" id="3.30.420.40">
    <property type="match status" value="1"/>
</dbReference>
<dbReference type="Proteomes" id="UP001338125">
    <property type="component" value="Unassembled WGS sequence"/>
</dbReference>
<reference evidence="1 2" key="1">
    <citation type="submission" date="2024-01" db="EMBL/GenBank/DDBJ databases">
        <title>Complete genome of Cladobotryum mycophilum ATHUM6906.</title>
        <authorList>
            <person name="Christinaki A.C."/>
            <person name="Myridakis A.I."/>
            <person name="Kouvelis V.N."/>
        </authorList>
    </citation>
    <scope>NUCLEOTIDE SEQUENCE [LARGE SCALE GENOMIC DNA]</scope>
    <source>
        <strain evidence="1 2">ATHUM6906</strain>
    </source>
</reference>
<dbReference type="PRINTS" id="PR00301">
    <property type="entry name" value="HEATSHOCK70"/>
</dbReference>
<evidence type="ECO:0000313" key="1">
    <source>
        <dbReference type="EMBL" id="KAK5990390.1"/>
    </source>
</evidence>
<name>A0ABR0SEZ4_9HYPO</name>
<dbReference type="PANTHER" id="PTHR14187:SF5">
    <property type="entry name" value="HEAT SHOCK 70 KDA PROTEIN 12A"/>
    <property type="match status" value="1"/>
</dbReference>
<dbReference type="PANTHER" id="PTHR14187">
    <property type="entry name" value="ALPHA KINASE/ELONGATION FACTOR 2 KINASE"/>
    <property type="match status" value="1"/>
</dbReference>
<dbReference type="CDD" id="cd10170">
    <property type="entry name" value="ASKHA_NBD_HSP70"/>
    <property type="match status" value="1"/>
</dbReference>
<dbReference type="InterPro" id="IPR043129">
    <property type="entry name" value="ATPase_NBD"/>
</dbReference>
<comment type="caution">
    <text evidence="1">The sequence shown here is derived from an EMBL/GenBank/DDBJ whole genome shotgun (WGS) entry which is preliminary data.</text>
</comment>